<evidence type="ECO:0000313" key="4">
    <source>
        <dbReference type="Proteomes" id="UP000717696"/>
    </source>
</evidence>
<dbReference type="GO" id="GO:0005739">
    <property type="term" value="C:mitochondrion"/>
    <property type="evidence" value="ECO:0007669"/>
    <property type="project" value="TreeGrafter"/>
</dbReference>
<dbReference type="EMBL" id="JAGMUU010000027">
    <property type="protein sequence ID" value="KAH7121921.1"/>
    <property type="molecule type" value="Genomic_DNA"/>
</dbReference>
<dbReference type="PANTHER" id="PTHR43677">
    <property type="entry name" value="SHORT-CHAIN DEHYDROGENASE/REDUCTASE"/>
    <property type="match status" value="1"/>
</dbReference>
<dbReference type="Pfam" id="PF08240">
    <property type="entry name" value="ADH_N"/>
    <property type="match status" value="1"/>
</dbReference>
<reference evidence="3" key="1">
    <citation type="journal article" date="2021" name="Nat. Commun.">
        <title>Genetic determinants of endophytism in the Arabidopsis root mycobiome.</title>
        <authorList>
            <person name="Mesny F."/>
            <person name="Miyauchi S."/>
            <person name="Thiergart T."/>
            <person name="Pickel B."/>
            <person name="Atanasova L."/>
            <person name="Karlsson M."/>
            <person name="Huettel B."/>
            <person name="Barry K.W."/>
            <person name="Haridas S."/>
            <person name="Chen C."/>
            <person name="Bauer D."/>
            <person name="Andreopoulos W."/>
            <person name="Pangilinan J."/>
            <person name="LaButti K."/>
            <person name="Riley R."/>
            <person name="Lipzen A."/>
            <person name="Clum A."/>
            <person name="Drula E."/>
            <person name="Henrissat B."/>
            <person name="Kohler A."/>
            <person name="Grigoriev I.V."/>
            <person name="Martin F.M."/>
            <person name="Hacquard S."/>
        </authorList>
    </citation>
    <scope>NUCLEOTIDE SEQUENCE</scope>
    <source>
        <strain evidence="3">MPI-CAGE-AT-0021</strain>
    </source>
</reference>
<dbReference type="Pfam" id="PF00107">
    <property type="entry name" value="ADH_zinc_N"/>
    <property type="match status" value="1"/>
</dbReference>
<dbReference type="OrthoDB" id="5407715at2759"/>
<feature type="domain" description="Alcohol dehydrogenase-like C-terminal" evidence="1">
    <location>
        <begin position="197"/>
        <end position="328"/>
    </location>
</feature>
<dbReference type="InterPro" id="IPR036291">
    <property type="entry name" value="NAD(P)-bd_dom_sf"/>
</dbReference>
<dbReference type="SUPFAM" id="SSF51735">
    <property type="entry name" value="NAD(P)-binding Rossmann-fold domains"/>
    <property type="match status" value="1"/>
</dbReference>
<dbReference type="InterPro" id="IPR051397">
    <property type="entry name" value="Zn-ADH-like_protein"/>
</dbReference>
<organism evidence="3 4">
    <name type="scientific">Dactylonectria estremocensis</name>
    <dbReference type="NCBI Taxonomy" id="1079267"/>
    <lineage>
        <taxon>Eukaryota</taxon>
        <taxon>Fungi</taxon>
        <taxon>Dikarya</taxon>
        <taxon>Ascomycota</taxon>
        <taxon>Pezizomycotina</taxon>
        <taxon>Sordariomycetes</taxon>
        <taxon>Hypocreomycetidae</taxon>
        <taxon>Hypocreales</taxon>
        <taxon>Nectriaceae</taxon>
        <taxon>Dactylonectria</taxon>
    </lineage>
</organism>
<dbReference type="GO" id="GO:0016491">
    <property type="term" value="F:oxidoreductase activity"/>
    <property type="evidence" value="ECO:0007669"/>
    <property type="project" value="TreeGrafter"/>
</dbReference>
<comment type="caution">
    <text evidence="3">The sequence shown here is derived from an EMBL/GenBank/DDBJ whole genome shotgun (WGS) entry which is preliminary data.</text>
</comment>
<dbReference type="Proteomes" id="UP000717696">
    <property type="component" value="Unassembled WGS sequence"/>
</dbReference>
<dbReference type="InterPro" id="IPR013154">
    <property type="entry name" value="ADH-like_N"/>
</dbReference>
<gene>
    <name evidence="3" type="ORF">B0J13DRAFT_159981</name>
</gene>
<evidence type="ECO:0000259" key="1">
    <source>
        <dbReference type="Pfam" id="PF00107"/>
    </source>
</evidence>
<dbReference type="InterPro" id="IPR013149">
    <property type="entry name" value="ADH-like_C"/>
</dbReference>
<protein>
    <submittedName>
        <fullName evidence="3">Chaperonin 10-like protein</fullName>
    </submittedName>
</protein>
<dbReference type="InterPro" id="IPR011032">
    <property type="entry name" value="GroES-like_sf"/>
</dbReference>
<dbReference type="Gene3D" id="3.90.180.10">
    <property type="entry name" value="Medium-chain alcohol dehydrogenases, catalytic domain"/>
    <property type="match status" value="1"/>
</dbReference>
<feature type="domain" description="Alcohol dehydrogenase-like N-terminal" evidence="2">
    <location>
        <begin position="33"/>
        <end position="148"/>
    </location>
</feature>
<dbReference type="PANTHER" id="PTHR43677:SF4">
    <property type="entry name" value="QUINONE OXIDOREDUCTASE-LIKE PROTEIN 2"/>
    <property type="match status" value="1"/>
</dbReference>
<keyword evidence="4" id="KW-1185">Reference proteome</keyword>
<evidence type="ECO:0000259" key="2">
    <source>
        <dbReference type="Pfam" id="PF08240"/>
    </source>
</evidence>
<sequence length="371" mass="39742">MALDIPAQQQALVLSKVGEPLTLEVRPVPKACPGSIVIRVLAASVRVNTPHVYRNPESGHSLPLPFVPGFIAIGRAIEVGPDATKLKPGQLVFFDPYILGRDDSDSLYVSGLMEWFNEGSHAISRGEWRDSTYAEYAKLPLESCHPLDEQRLLGDLGYTLEDLTHLFSMLIPFGGLTDIDIKAGDTVIIAPATGRYGSAAVHIALAIGASVIAIGRNATVLSQLETISPRLKTVQITQDIGKDTDALRSASPGGVDAFWDMSPPTAGASTHFRTCLNVLKSGARISLMGGVTSGFSFSYMDILIGGFTIKGSRMCTREQTIQLLKMVESGVLQLGVKARMGPVQTFQLAQWEEALNAAAERTGPGEIVITP</sequence>
<proteinExistence type="predicted"/>
<dbReference type="Gene3D" id="3.40.50.720">
    <property type="entry name" value="NAD(P)-binding Rossmann-like Domain"/>
    <property type="match status" value="1"/>
</dbReference>
<dbReference type="SUPFAM" id="SSF50129">
    <property type="entry name" value="GroES-like"/>
    <property type="match status" value="1"/>
</dbReference>
<name>A0A9P9IIL1_9HYPO</name>
<dbReference type="AlphaFoldDB" id="A0A9P9IIL1"/>
<accession>A0A9P9IIL1</accession>
<evidence type="ECO:0000313" key="3">
    <source>
        <dbReference type="EMBL" id="KAH7121921.1"/>
    </source>
</evidence>